<dbReference type="Proteomes" id="UP000324800">
    <property type="component" value="Unassembled WGS sequence"/>
</dbReference>
<dbReference type="InterPro" id="IPR040134">
    <property type="entry name" value="PSMD12/CSN4"/>
</dbReference>
<dbReference type="InterPro" id="IPR054559">
    <property type="entry name" value="PSMD12-CSN4-like_N"/>
</dbReference>
<evidence type="ECO:0000259" key="2">
    <source>
        <dbReference type="Pfam" id="PF22241"/>
    </source>
</evidence>
<accession>A0A5J4X562</accession>
<reference evidence="3 4" key="1">
    <citation type="submission" date="2019-03" db="EMBL/GenBank/DDBJ databases">
        <title>Single cell metagenomics reveals metabolic interactions within the superorganism composed of flagellate Streblomastix strix and complex community of Bacteroidetes bacteria on its surface.</title>
        <authorList>
            <person name="Treitli S.C."/>
            <person name="Kolisko M."/>
            <person name="Husnik F."/>
            <person name="Keeling P."/>
            <person name="Hampl V."/>
        </authorList>
    </citation>
    <scope>NUCLEOTIDE SEQUENCE [LARGE SCALE GENOMIC DNA]</scope>
    <source>
        <strain evidence="3">ST1C</strain>
    </source>
</reference>
<keyword evidence="3" id="KW-0647">Proteasome</keyword>
<evidence type="ECO:0000313" key="4">
    <source>
        <dbReference type="Proteomes" id="UP000324800"/>
    </source>
</evidence>
<comment type="caution">
    <text evidence="3">The sequence shown here is derived from an EMBL/GenBank/DDBJ whole genome shotgun (WGS) entry which is preliminary data.</text>
</comment>
<organism evidence="3 4">
    <name type="scientific">Streblomastix strix</name>
    <dbReference type="NCBI Taxonomy" id="222440"/>
    <lineage>
        <taxon>Eukaryota</taxon>
        <taxon>Metamonada</taxon>
        <taxon>Preaxostyla</taxon>
        <taxon>Oxymonadida</taxon>
        <taxon>Streblomastigidae</taxon>
        <taxon>Streblomastix</taxon>
    </lineage>
</organism>
<dbReference type="EMBL" id="SNRW01000334">
    <property type="protein sequence ID" value="KAA6401785.1"/>
    <property type="molecule type" value="Genomic_DNA"/>
</dbReference>
<dbReference type="AlphaFoldDB" id="A0A5J4X562"/>
<proteinExistence type="predicted"/>
<sequence length="205" mass="23336">MEVEVVTTQSFEKSIERARELLYSEGLNQAIAHLIQAEKIFRKKQDADAETEILITIAKFHFEAKKYSELGTKLEELTKVRGPIIIALKALFSFCCEKTDEIENIEEKGNLLQTLRRLTNGNTEYEATNINLTKKLSSMKEKVGQLEEAAEILFEIQVETAATLTRRTRAALIIDQIRLSLATDNYIQAAIQAKKFSLKGTEKFY</sequence>
<dbReference type="PANTHER" id="PTHR10855:SF1">
    <property type="entry name" value="26S PROTEASOME NON-ATPASE REGULATORY SUBUNIT 12"/>
    <property type="match status" value="1"/>
</dbReference>
<evidence type="ECO:0000256" key="1">
    <source>
        <dbReference type="SAM" id="Coils"/>
    </source>
</evidence>
<protein>
    <submittedName>
        <fullName evidence="3">Putative 26S proteasome non-ATPase regulatory subunit 12</fullName>
    </submittedName>
</protein>
<gene>
    <name evidence="3" type="ORF">EZS28_002679</name>
</gene>
<dbReference type="GO" id="GO:0008541">
    <property type="term" value="C:proteasome regulatory particle, lid subcomplex"/>
    <property type="evidence" value="ECO:0007669"/>
    <property type="project" value="TreeGrafter"/>
</dbReference>
<dbReference type="GO" id="GO:0005737">
    <property type="term" value="C:cytoplasm"/>
    <property type="evidence" value="ECO:0007669"/>
    <property type="project" value="TreeGrafter"/>
</dbReference>
<dbReference type="OrthoDB" id="268763at2759"/>
<name>A0A5J4X562_9EUKA</name>
<feature type="domain" description="PSMD12/CSN4-like N-terminal" evidence="2">
    <location>
        <begin position="29"/>
        <end position="200"/>
    </location>
</feature>
<dbReference type="Pfam" id="PF22241">
    <property type="entry name" value="PSMD12-CSN4_N"/>
    <property type="match status" value="1"/>
</dbReference>
<feature type="coiled-coil region" evidence="1">
    <location>
        <begin position="122"/>
        <end position="149"/>
    </location>
</feature>
<dbReference type="PANTHER" id="PTHR10855">
    <property type="entry name" value="26S PROTEASOME NON-ATPASE REGULATORY SUBUNIT 12/COP9 SIGNALOSOME COMPLEX SUBUNIT 4"/>
    <property type="match status" value="1"/>
</dbReference>
<keyword evidence="1" id="KW-0175">Coiled coil</keyword>
<feature type="non-terminal residue" evidence="3">
    <location>
        <position position="205"/>
    </location>
</feature>
<evidence type="ECO:0000313" key="3">
    <source>
        <dbReference type="EMBL" id="KAA6401785.1"/>
    </source>
</evidence>